<keyword evidence="3" id="KW-1185">Reference proteome</keyword>
<sequence>MDGKSSVSTPMTFSPSLTTESSIISLKLVSSLLLTTQQFQKNAKVLIQTNENTIPNKGAITKQLALRFSREEMPRNMGSTSTPSPPMNTDTTPSTSYNTTTTRNAAPMTEQEHVAHQLINDLTKLDIDEEEDVPINQLKRKCYKRTIGKFV</sequence>
<feature type="compositionally biased region" description="Low complexity" evidence="1">
    <location>
        <begin position="88"/>
        <end position="101"/>
    </location>
</feature>
<dbReference type="AlphaFoldDB" id="A0A9D4A1Y1"/>
<accession>A0A9D4A1Y1</accession>
<organism evidence="2 3">
    <name type="scientific">Gossypium stocksii</name>
    <dbReference type="NCBI Taxonomy" id="47602"/>
    <lineage>
        <taxon>Eukaryota</taxon>
        <taxon>Viridiplantae</taxon>
        <taxon>Streptophyta</taxon>
        <taxon>Embryophyta</taxon>
        <taxon>Tracheophyta</taxon>
        <taxon>Spermatophyta</taxon>
        <taxon>Magnoliopsida</taxon>
        <taxon>eudicotyledons</taxon>
        <taxon>Gunneridae</taxon>
        <taxon>Pentapetalae</taxon>
        <taxon>rosids</taxon>
        <taxon>malvids</taxon>
        <taxon>Malvales</taxon>
        <taxon>Malvaceae</taxon>
        <taxon>Malvoideae</taxon>
        <taxon>Gossypium</taxon>
    </lineage>
</organism>
<proteinExistence type="predicted"/>
<evidence type="ECO:0000313" key="3">
    <source>
        <dbReference type="Proteomes" id="UP000828251"/>
    </source>
</evidence>
<protein>
    <submittedName>
        <fullName evidence="2">Uncharacterized protein</fullName>
    </submittedName>
</protein>
<evidence type="ECO:0000256" key="1">
    <source>
        <dbReference type="SAM" id="MobiDB-lite"/>
    </source>
</evidence>
<name>A0A9D4A1Y1_9ROSI</name>
<comment type="caution">
    <text evidence="2">The sequence shown here is derived from an EMBL/GenBank/DDBJ whole genome shotgun (WGS) entry which is preliminary data.</text>
</comment>
<gene>
    <name evidence="2" type="ORF">J1N35_022089</name>
</gene>
<dbReference type="Proteomes" id="UP000828251">
    <property type="component" value="Unassembled WGS sequence"/>
</dbReference>
<feature type="region of interest" description="Disordered" evidence="1">
    <location>
        <begin position="71"/>
        <end position="101"/>
    </location>
</feature>
<evidence type="ECO:0000313" key="2">
    <source>
        <dbReference type="EMBL" id="KAH1082328.1"/>
    </source>
</evidence>
<dbReference type="EMBL" id="JAIQCV010000007">
    <property type="protein sequence ID" value="KAH1082328.1"/>
    <property type="molecule type" value="Genomic_DNA"/>
</dbReference>
<reference evidence="2 3" key="1">
    <citation type="journal article" date="2021" name="Plant Biotechnol. J.">
        <title>Multi-omics assisted identification of the key and species-specific regulatory components of drought-tolerant mechanisms in Gossypium stocksii.</title>
        <authorList>
            <person name="Yu D."/>
            <person name="Ke L."/>
            <person name="Zhang D."/>
            <person name="Wu Y."/>
            <person name="Sun Y."/>
            <person name="Mei J."/>
            <person name="Sun J."/>
            <person name="Sun Y."/>
        </authorList>
    </citation>
    <scope>NUCLEOTIDE SEQUENCE [LARGE SCALE GENOMIC DNA]</scope>
    <source>
        <strain evidence="3">cv. E1</strain>
        <tissue evidence="2">Leaf</tissue>
    </source>
</reference>